<sequence length="123" mass="13020">MKNQRSMAVACAGTTRNSMMTMINGGGGGYSHRRISGRLIPKRGQVKLGIVLGLAHSFASIFSLTRKCAVDEEESSYLLSPTGAEEVISDRDADEGGGGGASSAQAELRFVANWTAHVETENE</sequence>
<gene>
    <name evidence="2" type="ORF">Dsin_027636</name>
</gene>
<dbReference type="PANTHER" id="PTHR36615:SF7">
    <property type="entry name" value="PROTEIN, PUTATIVE-RELATED"/>
    <property type="match status" value="1"/>
</dbReference>
<dbReference type="PANTHER" id="PTHR36615">
    <property type="entry name" value="PROTEIN, PUTATIVE-RELATED"/>
    <property type="match status" value="1"/>
</dbReference>
<evidence type="ECO:0000256" key="1">
    <source>
        <dbReference type="SAM" id="MobiDB-lite"/>
    </source>
</evidence>
<protein>
    <submittedName>
        <fullName evidence="2">Uncharacterized protein</fullName>
    </submittedName>
</protein>
<keyword evidence="3" id="KW-1185">Reference proteome</keyword>
<name>A0AAD9ZPS1_9ROSI</name>
<dbReference type="AlphaFoldDB" id="A0AAD9ZPS1"/>
<dbReference type="Proteomes" id="UP001281410">
    <property type="component" value="Unassembled WGS sequence"/>
</dbReference>
<evidence type="ECO:0000313" key="2">
    <source>
        <dbReference type="EMBL" id="KAK3188075.1"/>
    </source>
</evidence>
<proteinExistence type="predicted"/>
<comment type="caution">
    <text evidence="2">The sequence shown here is derived from an EMBL/GenBank/DDBJ whole genome shotgun (WGS) entry which is preliminary data.</text>
</comment>
<feature type="region of interest" description="Disordered" evidence="1">
    <location>
        <begin position="82"/>
        <end position="103"/>
    </location>
</feature>
<reference evidence="2" key="1">
    <citation type="journal article" date="2023" name="Plant J.">
        <title>Genome sequences and population genomics provide insights into the demographic history, inbreeding, and mutation load of two 'living fossil' tree species of Dipteronia.</title>
        <authorList>
            <person name="Feng Y."/>
            <person name="Comes H.P."/>
            <person name="Chen J."/>
            <person name="Zhu S."/>
            <person name="Lu R."/>
            <person name="Zhang X."/>
            <person name="Li P."/>
            <person name="Qiu J."/>
            <person name="Olsen K.M."/>
            <person name="Qiu Y."/>
        </authorList>
    </citation>
    <scope>NUCLEOTIDE SEQUENCE</scope>
    <source>
        <strain evidence="2">NBL</strain>
    </source>
</reference>
<dbReference type="EMBL" id="JANJYJ010000009">
    <property type="protein sequence ID" value="KAK3188075.1"/>
    <property type="molecule type" value="Genomic_DNA"/>
</dbReference>
<accession>A0AAD9ZPS1</accession>
<organism evidence="2 3">
    <name type="scientific">Dipteronia sinensis</name>
    <dbReference type="NCBI Taxonomy" id="43782"/>
    <lineage>
        <taxon>Eukaryota</taxon>
        <taxon>Viridiplantae</taxon>
        <taxon>Streptophyta</taxon>
        <taxon>Embryophyta</taxon>
        <taxon>Tracheophyta</taxon>
        <taxon>Spermatophyta</taxon>
        <taxon>Magnoliopsida</taxon>
        <taxon>eudicotyledons</taxon>
        <taxon>Gunneridae</taxon>
        <taxon>Pentapetalae</taxon>
        <taxon>rosids</taxon>
        <taxon>malvids</taxon>
        <taxon>Sapindales</taxon>
        <taxon>Sapindaceae</taxon>
        <taxon>Hippocastanoideae</taxon>
        <taxon>Acereae</taxon>
        <taxon>Dipteronia</taxon>
    </lineage>
</organism>
<evidence type="ECO:0000313" key="3">
    <source>
        <dbReference type="Proteomes" id="UP001281410"/>
    </source>
</evidence>